<reference evidence="2" key="1">
    <citation type="submission" date="2011-08" db="EMBL/GenBank/DDBJ databases">
        <title>Localization of afp-10 in Ascaris suum.</title>
        <authorList>
            <person name="Jarecki J.L."/>
            <person name="Viola I.R."/>
            <person name="Andersen K.A."/>
            <person name="Vestling M."/>
            <person name="Stretton A.O."/>
        </authorList>
    </citation>
    <scope>NUCLEOTIDE SEQUENCE</scope>
</reference>
<feature type="chain" id="PRO_5003560065" evidence="1">
    <location>
        <begin position="28"/>
        <end position="72"/>
    </location>
</feature>
<evidence type="ECO:0000313" key="2">
    <source>
        <dbReference type="EMBL" id="AEX09240.1"/>
    </source>
</evidence>
<accession>H2D5R8</accession>
<feature type="signal peptide" evidence="1">
    <location>
        <begin position="1"/>
        <end position="27"/>
    </location>
</feature>
<dbReference type="EMBL" id="JN547403">
    <property type="protein sequence ID" value="AEX09240.1"/>
    <property type="molecule type" value="mRNA"/>
</dbReference>
<protein>
    <submittedName>
        <fullName evidence="2">FMRFa-like protein 10</fullName>
    </submittedName>
</protein>
<sequence length="72" mass="8295">MDSRQLVLLTLLAIMLVTLKSNTVVDAAPNKILMRFGKRTLPLDRNLDEWITEKDLDNLHNLSYLLRESGEQ</sequence>
<proteinExistence type="evidence at transcript level"/>
<dbReference type="AlphaFoldDB" id="H2D5R8"/>
<evidence type="ECO:0000256" key="1">
    <source>
        <dbReference type="SAM" id="SignalP"/>
    </source>
</evidence>
<name>H2D5R8_ASCSU</name>
<organism evidence="2">
    <name type="scientific">Ascaris suum</name>
    <name type="common">Pig roundworm</name>
    <name type="synonym">Ascaris lumbricoides</name>
    <dbReference type="NCBI Taxonomy" id="6253"/>
    <lineage>
        <taxon>Eukaryota</taxon>
        <taxon>Metazoa</taxon>
        <taxon>Ecdysozoa</taxon>
        <taxon>Nematoda</taxon>
        <taxon>Chromadorea</taxon>
        <taxon>Rhabditida</taxon>
        <taxon>Spirurina</taxon>
        <taxon>Ascaridomorpha</taxon>
        <taxon>Ascaridoidea</taxon>
        <taxon>Ascarididae</taxon>
        <taxon>Ascaris</taxon>
    </lineage>
</organism>
<keyword evidence="1" id="KW-0732">Signal</keyword>
<gene>
    <name evidence="2" type="primary">afp-10</name>
</gene>